<dbReference type="EC" id="3.4.11.-" evidence="9"/>
<feature type="binding site" evidence="8">
    <location>
        <position position="325"/>
    </location>
    <ligand>
        <name>Zn(2+)</name>
        <dbReference type="ChEBI" id="CHEBI:29105"/>
        <label>2</label>
    </ligand>
</feature>
<dbReference type="SUPFAM" id="SSF53187">
    <property type="entry name" value="Zn-dependent exopeptidases"/>
    <property type="match status" value="1"/>
</dbReference>
<dbReference type="Pfam" id="PF05343">
    <property type="entry name" value="Peptidase_M42"/>
    <property type="match status" value="1"/>
</dbReference>
<dbReference type="EMBL" id="CYZT01000053">
    <property type="protein sequence ID" value="CUO17298.1"/>
    <property type="molecule type" value="Genomic_DNA"/>
</dbReference>
<dbReference type="InterPro" id="IPR051464">
    <property type="entry name" value="Peptidase_M42_aminopept"/>
</dbReference>
<dbReference type="GO" id="GO:0046872">
    <property type="term" value="F:metal ion binding"/>
    <property type="evidence" value="ECO:0007669"/>
    <property type="project" value="UniProtKB-UniRule"/>
</dbReference>
<organism evidence="9 10">
    <name type="scientific">Flavonifractor plautii</name>
    <name type="common">Fusobacterium plautii</name>
    <dbReference type="NCBI Taxonomy" id="292800"/>
    <lineage>
        <taxon>Bacteria</taxon>
        <taxon>Bacillati</taxon>
        <taxon>Bacillota</taxon>
        <taxon>Clostridia</taxon>
        <taxon>Eubacteriales</taxon>
        <taxon>Oscillospiraceae</taxon>
        <taxon>Flavonifractor</taxon>
    </lineage>
</organism>
<feature type="active site" description="Proton acceptor" evidence="7">
    <location>
        <position position="215"/>
    </location>
</feature>
<dbReference type="RefSeq" id="WP_055179280.1">
    <property type="nucleotide sequence ID" value="NZ_CACRUB010000031.1"/>
</dbReference>
<reference evidence="9 10" key="1">
    <citation type="submission" date="2015-09" db="EMBL/GenBank/DDBJ databases">
        <authorList>
            <consortium name="Pathogen Informatics"/>
        </authorList>
    </citation>
    <scope>NUCLEOTIDE SEQUENCE [LARGE SCALE GENOMIC DNA]</scope>
    <source>
        <strain evidence="9 10">2789STDY5608854</strain>
    </source>
</reference>
<dbReference type="Gene3D" id="3.40.630.10">
    <property type="entry name" value="Zn peptidases"/>
    <property type="match status" value="1"/>
</dbReference>
<evidence type="ECO:0000256" key="4">
    <source>
        <dbReference type="ARBA" id="ARBA00022723"/>
    </source>
</evidence>
<proteinExistence type="inferred from homology"/>
<dbReference type="SUPFAM" id="SSF101821">
    <property type="entry name" value="Aminopeptidase/glucanase lid domain"/>
    <property type="match status" value="1"/>
</dbReference>
<dbReference type="InterPro" id="IPR023367">
    <property type="entry name" value="Peptidase_M42_dom2"/>
</dbReference>
<gene>
    <name evidence="9" type="primary">ysdC_1</name>
    <name evidence="9" type="ORF">ERS852411_01094</name>
</gene>
<dbReference type="PIRSF" id="PIRSF001123">
    <property type="entry name" value="PepA_GA"/>
    <property type="match status" value="1"/>
</dbReference>
<dbReference type="PANTHER" id="PTHR32481:SF0">
    <property type="entry name" value="AMINOPEPTIDASE YPDE-RELATED"/>
    <property type="match status" value="1"/>
</dbReference>
<evidence type="ECO:0000256" key="7">
    <source>
        <dbReference type="PIRSR" id="PIRSR001123-1"/>
    </source>
</evidence>
<keyword evidence="3" id="KW-0645">Protease</keyword>
<sequence length="358" mass="39078">MDKKQSLELCAALSNAKGAPGFEDEVLAVLRRYGEGLGSFREDSLRNLYLSRSGNQGGRPMVQLDAHTDEVAFMVQAVKPNGTLRFTTLGGWVPSNIPAHRVWVQTADGDYIPGVTASKPPHFMSEAERKAQPAVEDMSIDIGASSREEVLRDFRVRMAAPVVPDVTFEYQEKHDLMIGKAFDCRLGCASILRTLDNLRDKTLNVDVTGAFAVQEEMGTRGATVTANTVKPDLAIVFEGCPADDTVAEPYMIQTAIHKGPMLRHIDARMITNPRFQRYALDLAEELGIPVQESVRTGGSTNGAPIHLSNQGVPVIVIGIPVRYIHTHYGIAAHSDVENAARLAAAILERMDAAQISRF</sequence>
<evidence type="ECO:0000256" key="1">
    <source>
        <dbReference type="ARBA" id="ARBA00006272"/>
    </source>
</evidence>
<dbReference type="Gene3D" id="2.40.30.40">
    <property type="entry name" value="Peptidase M42, domain 2"/>
    <property type="match status" value="1"/>
</dbReference>
<dbReference type="AlphaFoldDB" id="A0A174NF49"/>
<dbReference type="PANTHER" id="PTHR32481">
    <property type="entry name" value="AMINOPEPTIDASE"/>
    <property type="match status" value="1"/>
</dbReference>
<feature type="binding site" evidence="8">
    <location>
        <position position="67"/>
    </location>
    <ligand>
        <name>Zn(2+)</name>
        <dbReference type="ChEBI" id="CHEBI:29105"/>
        <label>1</label>
    </ligand>
</feature>
<comment type="cofactor">
    <cofactor evidence="8">
        <name>a divalent metal cation</name>
        <dbReference type="ChEBI" id="CHEBI:60240"/>
    </cofactor>
    <text evidence="8">Binds 2 divalent metal cations per subunit.</text>
</comment>
<keyword evidence="5 9" id="KW-0378">Hydrolase</keyword>
<evidence type="ECO:0000256" key="5">
    <source>
        <dbReference type="ARBA" id="ARBA00022801"/>
    </source>
</evidence>
<dbReference type="InterPro" id="IPR008007">
    <property type="entry name" value="Peptidase_M42"/>
</dbReference>
<evidence type="ECO:0000256" key="3">
    <source>
        <dbReference type="ARBA" id="ARBA00022670"/>
    </source>
</evidence>
<comment type="similarity">
    <text evidence="1 6">Belongs to the peptidase M42 family.</text>
</comment>
<feature type="binding site" evidence="8">
    <location>
        <position position="183"/>
    </location>
    <ligand>
        <name>Zn(2+)</name>
        <dbReference type="ChEBI" id="CHEBI:29105"/>
        <label>2</label>
    </ligand>
</feature>
<evidence type="ECO:0000256" key="2">
    <source>
        <dbReference type="ARBA" id="ARBA00022438"/>
    </source>
</evidence>
<evidence type="ECO:0000313" key="9">
    <source>
        <dbReference type="EMBL" id="CUO17298.1"/>
    </source>
</evidence>
<dbReference type="Proteomes" id="UP000095746">
    <property type="component" value="Unassembled WGS sequence"/>
</dbReference>
<evidence type="ECO:0000313" key="10">
    <source>
        <dbReference type="Proteomes" id="UP000095746"/>
    </source>
</evidence>
<protein>
    <submittedName>
        <fullName evidence="9">Putative aminopeptidase ysdC</fullName>
        <ecNumber evidence="9">3.4.11.-</ecNumber>
    </submittedName>
</protein>
<feature type="binding site" evidence="8">
    <location>
        <position position="238"/>
    </location>
    <ligand>
        <name>Zn(2+)</name>
        <dbReference type="ChEBI" id="CHEBI:29105"/>
        <label>1</label>
    </ligand>
</feature>
<keyword evidence="4 8" id="KW-0479">Metal-binding</keyword>
<evidence type="ECO:0000256" key="6">
    <source>
        <dbReference type="PIRNR" id="PIRNR001123"/>
    </source>
</evidence>
<evidence type="ECO:0000256" key="8">
    <source>
        <dbReference type="PIRSR" id="PIRSR001123-2"/>
    </source>
</evidence>
<feature type="binding site" evidence="8">
    <location>
        <position position="183"/>
    </location>
    <ligand>
        <name>Zn(2+)</name>
        <dbReference type="ChEBI" id="CHEBI:29105"/>
        <label>1</label>
    </ligand>
</feature>
<keyword evidence="2 9" id="KW-0031">Aminopeptidase</keyword>
<accession>A0A174NF49</accession>
<dbReference type="GO" id="GO:0004177">
    <property type="term" value="F:aminopeptidase activity"/>
    <property type="evidence" value="ECO:0007669"/>
    <property type="project" value="UniProtKB-UniRule"/>
</dbReference>
<feature type="binding site" evidence="8">
    <location>
        <position position="216"/>
    </location>
    <ligand>
        <name>Zn(2+)</name>
        <dbReference type="ChEBI" id="CHEBI:29105"/>
        <label>2</label>
    </ligand>
</feature>
<dbReference type="GO" id="GO:0006508">
    <property type="term" value="P:proteolysis"/>
    <property type="evidence" value="ECO:0007669"/>
    <property type="project" value="UniProtKB-KW"/>
</dbReference>
<name>A0A174NF49_FLAPL</name>